<dbReference type="Proteomes" id="UP000033558">
    <property type="component" value="Unassembled WGS sequence"/>
</dbReference>
<gene>
    <name evidence="2" type="ORF">JG30_11650</name>
</gene>
<reference evidence="2 3" key="1">
    <citation type="submission" date="2015-01" db="EMBL/GenBank/DDBJ databases">
        <title>Comparative genomics of the lactic acid bacteria isolated from the honey bee gut.</title>
        <authorList>
            <person name="Ellegaard K.M."/>
            <person name="Tamarit D."/>
            <person name="Javelind E."/>
            <person name="Olofsson T."/>
            <person name="Andersson S.G."/>
            <person name="Vasquez A."/>
        </authorList>
    </citation>
    <scope>NUCLEOTIDE SEQUENCE [LARGE SCALE GENOMIC DNA]</scope>
    <source>
        <strain evidence="2 3">Bin4</strain>
    </source>
</reference>
<dbReference type="EMBL" id="JXJQ01000009">
    <property type="protein sequence ID" value="KJY60977.1"/>
    <property type="molecule type" value="Genomic_DNA"/>
</dbReference>
<proteinExistence type="predicted"/>
<evidence type="ECO:0000313" key="2">
    <source>
        <dbReference type="EMBL" id="KJY60977.1"/>
    </source>
</evidence>
<dbReference type="STRING" id="1218492.JG30_11650"/>
<protein>
    <recommendedName>
        <fullName evidence="1">Type VII secretion system protein EssD-like domain-containing protein</fullName>
    </recommendedName>
</protein>
<comment type="caution">
    <text evidence="2">The sequence shown here is derived from an EMBL/GenBank/DDBJ whole genome shotgun (WGS) entry which is preliminary data.</text>
</comment>
<dbReference type="HOGENOM" id="CLU_054350_4_1_9"/>
<sequence length="270" mass="31141">MAARRKHAHRKRNVRKRRRSNLVFGLLIIGILLFLGLPDGNTHSKQPNTNQQSPLTRLQPAINGSQRSSTSDQTGSLANWTYQGRQIVAVNHNQPTFTSADLTLARGSWQTYGPLDRFNRVTTANAMLGTDLMPREPRERLYIQPTAYHNKRIWIGNHQDWLYNRCHLIGYQLTGQNNNPKNLMTGTRSLNDPAMTYYENQIANYLKQTRHHVRYQVEPVFKDQELLARGVHMQGQSVEDQEVKFNIYIFNVQAGVTLNYQDGTSIIRRN</sequence>
<evidence type="ECO:0000313" key="3">
    <source>
        <dbReference type="Proteomes" id="UP000033558"/>
    </source>
</evidence>
<dbReference type="Pfam" id="PF13930">
    <property type="entry name" value="Endonuclea_NS_2"/>
    <property type="match status" value="1"/>
</dbReference>
<dbReference type="AlphaFoldDB" id="A0A0F4LQB4"/>
<name>A0A0F4LQB4_9LACO</name>
<keyword evidence="3" id="KW-1185">Reference proteome</keyword>
<evidence type="ECO:0000259" key="1">
    <source>
        <dbReference type="Pfam" id="PF13930"/>
    </source>
</evidence>
<dbReference type="OrthoDB" id="9783680at2"/>
<dbReference type="InterPro" id="IPR044927">
    <property type="entry name" value="Endonuclea_NS_2"/>
</dbReference>
<dbReference type="InterPro" id="IPR044929">
    <property type="entry name" value="DNA/RNA_non-sp_Endonuclease_sf"/>
</dbReference>
<dbReference type="PATRIC" id="fig|1218492.5.peg.1308"/>
<accession>A0A0F4LQB4</accession>
<organism evidence="2 3">
    <name type="scientific">Bombilactobacillus mellifer</name>
    <dbReference type="NCBI Taxonomy" id="1218492"/>
    <lineage>
        <taxon>Bacteria</taxon>
        <taxon>Bacillati</taxon>
        <taxon>Bacillota</taxon>
        <taxon>Bacilli</taxon>
        <taxon>Lactobacillales</taxon>
        <taxon>Lactobacillaceae</taxon>
        <taxon>Bombilactobacillus</taxon>
    </lineage>
</organism>
<dbReference type="RefSeq" id="WP_052725234.1">
    <property type="nucleotide sequence ID" value="NZ_JAMBJK010000012.1"/>
</dbReference>
<dbReference type="Gene3D" id="3.40.570.10">
    <property type="entry name" value="Extracellular Endonuclease, subunit A"/>
    <property type="match status" value="1"/>
</dbReference>
<feature type="domain" description="Type VII secretion system protein EssD-like" evidence="1">
    <location>
        <begin position="107"/>
        <end position="237"/>
    </location>
</feature>